<dbReference type="RefSeq" id="WP_212921412.1">
    <property type="nucleotide sequence ID" value="NZ_BORP01000005.1"/>
</dbReference>
<dbReference type="Proteomes" id="UP000676917">
    <property type="component" value="Unassembled WGS sequence"/>
</dbReference>
<dbReference type="GO" id="GO:0016020">
    <property type="term" value="C:membrane"/>
    <property type="evidence" value="ECO:0007669"/>
    <property type="project" value="UniProtKB-SubCell"/>
</dbReference>
<dbReference type="AlphaFoldDB" id="A0A920C6L8"/>
<evidence type="ECO:0000313" key="7">
    <source>
        <dbReference type="EMBL" id="GIO27940.1"/>
    </source>
</evidence>
<dbReference type="Pfam" id="PF03741">
    <property type="entry name" value="TerC"/>
    <property type="match status" value="1"/>
</dbReference>
<evidence type="ECO:0000256" key="6">
    <source>
        <dbReference type="SAM" id="Phobius"/>
    </source>
</evidence>
<organism evidence="7 8">
    <name type="scientific">Ornithinibacillus bavariensis</name>
    <dbReference type="NCBI Taxonomy" id="545502"/>
    <lineage>
        <taxon>Bacteria</taxon>
        <taxon>Bacillati</taxon>
        <taxon>Bacillota</taxon>
        <taxon>Bacilli</taxon>
        <taxon>Bacillales</taxon>
        <taxon>Bacillaceae</taxon>
        <taxon>Ornithinibacillus</taxon>
    </lineage>
</organism>
<dbReference type="EMBL" id="BORP01000005">
    <property type="protein sequence ID" value="GIO27940.1"/>
    <property type="molecule type" value="Genomic_DNA"/>
</dbReference>
<feature type="transmembrane region" description="Helical" evidence="6">
    <location>
        <begin position="198"/>
        <end position="217"/>
    </location>
</feature>
<proteinExistence type="inferred from homology"/>
<comment type="caution">
    <text evidence="7">The sequence shown here is derived from an EMBL/GenBank/DDBJ whole genome shotgun (WGS) entry which is preliminary data.</text>
</comment>
<dbReference type="NCBIfam" id="TIGR03717">
    <property type="entry name" value="R_switched_YjbE"/>
    <property type="match status" value="1"/>
</dbReference>
<feature type="transmembrane region" description="Helical" evidence="6">
    <location>
        <begin position="45"/>
        <end position="66"/>
    </location>
</feature>
<reference evidence="7" key="1">
    <citation type="submission" date="2021-03" db="EMBL/GenBank/DDBJ databases">
        <title>Antimicrobial resistance genes in bacteria isolated from Japanese honey, and their potential for conferring macrolide and lincosamide resistance in the American foulbrood pathogen Paenibacillus larvae.</title>
        <authorList>
            <person name="Okamoto M."/>
            <person name="Kumagai M."/>
            <person name="Kanamori H."/>
            <person name="Takamatsu D."/>
        </authorList>
    </citation>
    <scope>NUCLEOTIDE SEQUENCE</scope>
    <source>
        <strain evidence="7">J43TS3</strain>
    </source>
</reference>
<evidence type="ECO:0000256" key="3">
    <source>
        <dbReference type="ARBA" id="ARBA00022692"/>
    </source>
</evidence>
<feature type="transmembrane region" description="Helical" evidence="6">
    <location>
        <begin position="133"/>
        <end position="153"/>
    </location>
</feature>
<name>A0A920C6L8_9BACI</name>
<keyword evidence="3 6" id="KW-0812">Transmembrane</keyword>
<feature type="transmembrane region" description="Helical" evidence="6">
    <location>
        <begin position="101"/>
        <end position="121"/>
    </location>
</feature>
<feature type="transmembrane region" description="Helical" evidence="6">
    <location>
        <begin position="165"/>
        <end position="183"/>
    </location>
</feature>
<protein>
    <submittedName>
        <fullName evidence="7">Membrane protein</fullName>
    </submittedName>
</protein>
<keyword evidence="5 6" id="KW-0472">Membrane</keyword>
<dbReference type="PANTHER" id="PTHR30238">
    <property type="entry name" value="MEMBRANE BOUND PREDICTED REDOX MODULATOR"/>
    <property type="match status" value="1"/>
</dbReference>
<comment type="subcellular location">
    <subcellularLocation>
        <location evidence="1">Membrane</location>
        <topology evidence="1">Multi-pass membrane protein</topology>
    </subcellularLocation>
</comment>
<keyword evidence="8" id="KW-1185">Reference proteome</keyword>
<comment type="similarity">
    <text evidence="2">Belongs to the TerC family.</text>
</comment>
<dbReference type="InterPro" id="IPR005496">
    <property type="entry name" value="Integral_membrane_TerC"/>
</dbReference>
<evidence type="ECO:0000256" key="5">
    <source>
        <dbReference type="ARBA" id="ARBA00023136"/>
    </source>
</evidence>
<gene>
    <name evidence="7" type="ORF">J43TS3_25510</name>
</gene>
<evidence type="ECO:0000256" key="1">
    <source>
        <dbReference type="ARBA" id="ARBA00004141"/>
    </source>
</evidence>
<keyword evidence="4 6" id="KW-1133">Transmembrane helix</keyword>
<dbReference type="InterPro" id="IPR022301">
    <property type="entry name" value="Integral_membrane_YjbE"/>
</dbReference>
<dbReference type="PANTHER" id="PTHR30238:SF4">
    <property type="entry name" value="SLL1022 PROTEIN"/>
    <property type="match status" value="1"/>
</dbReference>
<feature type="transmembrane region" description="Helical" evidence="6">
    <location>
        <begin position="12"/>
        <end position="33"/>
    </location>
</feature>
<sequence length="229" mass="24682">MDFFSADTILTLLKVVAIDLILSGDNAVVIAMATRKLPEKNRNKAIYLGTGFAIVLRILFAVVIAMLLKIPLVHFFGGLLLLFIAYKVLVNHDGEGNSVAAKDSIVGAVGTIIAADAVMSLDNVVAVAGASGGNLFILALGVLISIPIMVFGSKLIVKVMENYPWIAYIGSGILAWTAGEMIIGDEKIMDWLNIKEGLINYIFAIIVTVLLLTIAYWKNKKMEEAVITK</sequence>
<evidence type="ECO:0000256" key="4">
    <source>
        <dbReference type="ARBA" id="ARBA00022989"/>
    </source>
</evidence>
<accession>A0A920C6L8</accession>
<evidence type="ECO:0000256" key="2">
    <source>
        <dbReference type="ARBA" id="ARBA00007511"/>
    </source>
</evidence>
<evidence type="ECO:0000313" key="8">
    <source>
        <dbReference type="Proteomes" id="UP000676917"/>
    </source>
</evidence>
<feature type="transmembrane region" description="Helical" evidence="6">
    <location>
        <begin position="72"/>
        <end position="89"/>
    </location>
</feature>